<dbReference type="RefSeq" id="XP_027288486.1">
    <property type="nucleotide sequence ID" value="XM_027432685.1"/>
</dbReference>
<reference evidence="7" key="4">
    <citation type="journal article" date="2020" name="Biotechnol. Bioeng.">
        <title>Chromosome-scale scaffolds for the Chinese hamster reference genome assembly to facilitate the study of the CHO epigenome.</title>
        <authorList>
            <person name="Hilliard W."/>
            <person name="MacDonald M."/>
            <person name="Lee K.H."/>
        </authorList>
    </citation>
    <scope>NUCLEOTIDE SEQUENCE [LARGE SCALE GENOMIC DNA]</scope>
    <source>
        <strain evidence="7">17A/GY</strain>
    </source>
</reference>
<dbReference type="InterPro" id="IPR055236">
    <property type="entry name" value="EVH1_PP4R3"/>
</dbReference>
<evidence type="ECO:0000256" key="1">
    <source>
        <dbReference type="ARBA" id="ARBA00008809"/>
    </source>
</evidence>
<evidence type="ECO:0000313" key="8">
    <source>
        <dbReference type="RefSeq" id="XP_027288486.1"/>
    </source>
</evidence>
<evidence type="ECO:0000259" key="4">
    <source>
        <dbReference type="Pfam" id="PF22972"/>
    </source>
</evidence>
<dbReference type="Pfam" id="PF22972">
    <property type="entry name" value="EVH1_PP4R3"/>
    <property type="match status" value="1"/>
</dbReference>
<feature type="domain" description="PP4R3 EVH1-like" evidence="4">
    <location>
        <begin position="18"/>
        <end position="113"/>
    </location>
</feature>
<evidence type="ECO:0000313" key="6">
    <source>
        <dbReference type="Proteomes" id="UP000030759"/>
    </source>
</evidence>
<dbReference type="Gene3D" id="2.30.29.30">
    <property type="entry name" value="Pleckstrin-homology domain (PH domain)/Phosphotyrosine-binding domain (PTB)"/>
    <property type="match status" value="1"/>
</dbReference>
<dbReference type="SUPFAM" id="SSF48371">
    <property type="entry name" value="ARM repeat"/>
    <property type="match status" value="1"/>
</dbReference>
<dbReference type="InterPro" id="IPR011993">
    <property type="entry name" value="PH-like_dom_sf"/>
</dbReference>
<reference evidence="8" key="5">
    <citation type="submission" date="2025-04" db="UniProtKB">
        <authorList>
            <consortium name="RefSeq"/>
        </authorList>
    </citation>
    <scope>IDENTIFICATION</scope>
    <source>
        <strain evidence="8">17A/GY</strain>
        <tissue evidence="8">Liver</tissue>
    </source>
</reference>
<protein>
    <submittedName>
        <fullName evidence="8">Protein PPP4R3C</fullName>
    </submittedName>
    <submittedName>
        <fullName evidence="5">Putative SMEK-like protein</fullName>
    </submittedName>
</protein>
<dbReference type="GO" id="GO:0006974">
    <property type="term" value="P:DNA damage response"/>
    <property type="evidence" value="ECO:0007669"/>
    <property type="project" value="TreeGrafter"/>
</dbReference>
<dbReference type="Pfam" id="PF04802">
    <property type="entry name" value="PP4R3"/>
    <property type="match status" value="1"/>
</dbReference>
<evidence type="ECO:0000256" key="2">
    <source>
        <dbReference type="SAM" id="MobiDB-lite"/>
    </source>
</evidence>
<keyword evidence="7" id="KW-1185">Reference proteome</keyword>
<dbReference type="KEGG" id="cge:100773171"/>
<dbReference type="PANTHER" id="PTHR23318:SF19">
    <property type="entry name" value="PROTEIN PPP4R3C"/>
    <property type="match status" value="1"/>
</dbReference>
<dbReference type="InterPro" id="IPR016024">
    <property type="entry name" value="ARM-type_fold"/>
</dbReference>
<dbReference type="PANTHER" id="PTHR23318">
    <property type="entry name" value="ATP SYNTHASE GAMMA-RELATED"/>
    <property type="match status" value="1"/>
</dbReference>
<dbReference type="SUPFAM" id="SSF50729">
    <property type="entry name" value="PH domain-like"/>
    <property type="match status" value="1"/>
</dbReference>
<dbReference type="Proteomes" id="UP001108280">
    <property type="component" value="Chromosome X"/>
</dbReference>
<reference evidence="7" key="3">
    <citation type="journal article" date="2018" name="Biotechnol. Bioeng.">
        <title>A reference genome of the Chinese hamster based on a hybrid assembly strategy.</title>
        <authorList>
            <person name="Rupp O."/>
            <person name="MacDonald M.L."/>
            <person name="Li S."/>
            <person name="Dhiman H."/>
            <person name="Polson S."/>
            <person name="Griep S."/>
            <person name="Heffner K."/>
            <person name="Hernandez I."/>
            <person name="Brinkrolf K."/>
            <person name="Jadhav V."/>
            <person name="Samoudi M."/>
            <person name="Hao H."/>
            <person name="Kingham B."/>
            <person name="Goesmann A."/>
            <person name="Betenbaugh M.J."/>
            <person name="Lewis N.E."/>
            <person name="Borth N."/>
            <person name="Lee K.H."/>
        </authorList>
    </citation>
    <scope>NUCLEOTIDE SEQUENCE [LARGE SCALE GENOMIC DNA]</scope>
    <source>
        <strain evidence="7">17A/GY</strain>
    </source>
</reference>
<reference evidence="6" key="1">
    <citation type="journal article" date="2013" name="Nat. Biotechnol.">
        <title>Chinese hamster genome sequenced from sorted chromosomes.</title>
        <authorList>
            <person name="Brinkrolf K."/>
            <person name="Rupp O."/>
            <person name="Laux H."/>
            <person name="Kollin F."/>
            <person name="Ernst W."/>
            <person name="Linke B."/>
            <person name="Kofler R."/>
            <person name="Romand S."/>
            <person name="Hesse F."/>
            <person name="Budach W.E."/>
            <person name="Galosy S."/>
            <person name="Muller D."/>
            <person name="Noll T."/>
            <person name="Wienberg J."/>
            <person name="Jostock T."/>
            <person name="Leonard M."/>
            <person name="Grillari J."/>
            <person name="Tauch A."/>
            <person name="Goesmann A."/>
            <person name="Helk B."/>
            <person name="Mott J.E."/>
            <person name="Puhler A."/>
            <person name="Borth N."/>
        </authorList>
    </citation>
    <scope>NUCLEOTIDE SEQUENCE [LARGE SCALE GENOMIC DNA]</scope>
    <source>
        <strain evidence="6">17A/GY</strain>
    </source>
</reference>
<evidence type="ECO:0000313" key="5">
    <source>
        <dbReference type="EMBL" id="ERE65140.1"/>
    </source>
</evidence>
<comment type="similarity">
    <text evidence="1">Belongs to the SMEK family.</text>
</comment>
<feature type="compositionally biased region" description="Acidic residues" evidence="2">
    <location>
        <begin position="760"/>
        <end position="772"/>
    </location>
</feature>
<accession>A0A061HUD5</accession>
<proteinExistence type="inferred from homology"/>
<dbReference type="GO" id="GO:0030289">
    <property type="term" value="C:protein phosphatase 4 complex"/>
    <property type="evidence" value="ECO:0007669"/>
    <property type="project" value="TreeGrafter"/>
</dbReference>
<dbReference type="InterPro" id="IPR006887">
    <property type="entry name" value="P4R3-like_central_dom"/>
</dbReference>
<dbReference type="GO" id="GO:0005654">
    <property type="term" value="C:nucleoplasm"/>
    <property type="evidence" value="ECO:0007669"/>
    <property type="project" value="TreeGrafter"/>
</dbReference>
<sequence>MWPSETRSQIQPNERFHSVKVYFLNEDEQWEHLGSGQISTKYIGRLQGVCLLVHSESDGSLILECAIYADVPYRKPKMDLIIWTEPSNRTMAISFRNPDGCQDIWEDICQVQGKDPSVQMTQEFTDDLDVFQELPQIQNLCEMRTCENSTLEHIAHLFNFVQESPSFKERLAFLLENEDYIKKLLHIFHICEDQQNMEGLYFLYFIIRGILFLNNMRLYEIMFSDECIMDVLGCLEYDPILDQPYRHREFICVNAKFKEVMPIACSKLRQKIDQTYKMQYIHDILFPILSKFQDNHLSEFTTFIFYNKIEIVTMLQEDEMIFNEIFAQLKDNTLCHERQLELLFFFKEFCEYAKILNSQKKDEFLQTMIKLGLMSALKVSLHRQDYQTKEAAVDIFTYLIEYNPQIVRVYAMEEAQSSENDYDLINIIIKQILCDPDPESSYVLSLTALLRVLLDPERMQITVNACEKEGFMNFFYTHCVNNLAEPILAIPEQSDSDDNTANICPDNYQNAQLLAVVLELLSFCVKHHMTYMRNYILSNNLLSRILVLTSSKHTFLVLCAIRFMRQMVGVNDKLYNHYIITKNLFEPVVKAFIHNGKRNNMLNSAIIELFEFIREENIKSLVANIVKNFFTAFESIEYVQTFKGLKDKFEKENERQSEILRNLHKLLCQNRHCRHMKAMEVQGKEEMCSREITETILPMGRDFPKCFDVFLRIKDTNQNEVEQPERKASEAFDCYSSHFDASANRKSDPHCGRKVPLVDYPDDDDDDDDDDNEDHHDADEEEEPPHKIPKLGL</sequence>
<dbReference type="GeneID" id="100773171"/>
<reference evidence="5" key="2">
    <citation type="submission" date="2013-03" db="EMBL/GenBank/DDBJ databases">
        <title>Chinese hamster genome sequenced from sorted chromosomes.</title>
        <authorList>
            <person name="Brinkrolf K."/>
            <person name="Rupp O."/>
            <person name="Laux H."/>
            <person name="Kollin F."/>
            <person name="Ernst W."/>
            <person name="Linke B."/>
            <person name="Kofler R."/>
            <person name="Romand S."/>
            <person name="Hesse F."/>
            <person name="Budach W.E."/>
            <person name="Galosy S."/>
            <person name="Muller D."/>
            <person name="Noll T."/>
            <person name="Wienberg J."/>
            <person name="Jostock T."/>
            <person name="Leonard M."/>
            <person name="Grillari J."/>
            <person name="Tauch A."/>
            <person name="Goesmann A."/>
            <person name="Helk B."/>
            <person name="Mott J.E."/>
            <person name="Puehler A."/>
            <person name="Borth N."/>
        </authorList>
    </citation>
    <scope>NUCLEOTIDE SEQUENCE</scope>
    <source>
        <strain evidence="5">17A/GY</strain>
    </source>
</reference>
<gene>
    <name evidence="8" type="primary">LOC100773171</name>
    <name evidence="5" type="ORF">H671_xg20488</name>
</gene>
<feature type="region of interest" description="Disordered" evidence="2">
    <location>
        <begin position="741"/>
        <end position="793"/>
    </location>
</feature>
<feature type="domain" description="Serine/threonine-protein phosphatase 4 regulatory subunit 3-like central" evidence="3">
    <location>
        <begin position="154"/>
        <end position="650"/>
    </location>
</feature>
<dbReference type="OrthoDB" id="27483at2759"/>
<dbReference type="EMBL" id="KE685714">
    <property type="protein sequence ID" value="ERE65140.1"/>
    <property type="molecule type" value="Genomic_DNA"/>
</dbReference>
<organism evidence="5 6">
    <name type="scientific">Cricetulus griseus</name>
    <name type="common">Chinese hamster</name>
    <name type="synonym">Cricetulus barabensis griseus</name>
    <dbReference type="NCBI Taxonomy" id="10029"/>
    <lineage>
        <taxon>Eukaryota</taxon>
        <taxon>Metazoa</taxon>
        <taxon>Chordata</taxon>
        <taxon>Craniata</taxon>
        <taxon>Vertebrata</taxon>
        <taxon>Euteleostomi</taxon>
        <taxon>Mammalia</taxon>
        <taxon>Eutheria</taxon>
        <taxon>Euarchontoglires</taxon>
        <taxon>Glires</taxon>
        <taxon>Rodentia</taxon>
        <taxon>Myomorpha</taxon>
        <taxon>Muroidea</taxon>
        <taxon>Cricetidae</taxon>
        <taxon>Cricetinae</taxon>
        <taxon>Cricetulus</taxon>
    </lineage>
</organism>
<dbReference type="InterPro" id="IPR051137">
    <property type="entry name" value="PP4R3-like"/>
</dbReference>
<dbReference type="AlphaFoldDB" id="A0A061HUD5"/>
<dbReference type="GO" id="GO:0072542">
    <property type="term" value="F:protein phosphatase activator activity"/>
    <property type="evidence" value="ECO:0007669"/>
    <property type="project" value="TreeGrafter"/>
</dbReference>
<dbReference type="RefSeq" id="XP_003510805.1">
    <property type="nucleotide sequence ID" value="XM_003510757.1"/>
</dbReference>
<evidence type="ECO:0000259" key="3">
    <source>
        <dbReference type="Pfam" id="PF04802"/>
    </source>
</evidence>
<name>A0A061HUD5_CRIGR</name>
<evidence type="ECO:0000313" key="7">
    <source>
        <dbReference type="Proteomes" id="UP001108280"/>
    </source>
</evidence>
<dbReference type="Proteomes" id="UP000030759">
    <property type="component" value="Unassembled WGS sequence"/>
</dbReference>